<evidence type="ECO:0000256" key="15">
    <source>
        <dbReference type="SAM" id="MobiDB-lite"/>
    </source>
</evidence>
<dbReference type="GO" id="GO:0051082">
    <property type="term" value="F:unfolded protein binding"/>
    <property type="evidence" value="ECO:0007669"/>
    <property type="project" value="TreeGrafter"/>
</dbReference>
<dbReference type="InterPro" id="IPR011009">
    <property type="entry name" value="Kinase-like_dom_sf"/>
</dbReference>
<feature type="region of interest" description="Disordered" evidence="15">
    <location>
        <begin position="842"/>
        <end position="864"/>
    </location>
</feature>
<evidence type="ECO:0000256" key="11">
    <source>
        <dbReference type="ARBA" id="ARBA00022833"/>
    </source>
</evidence>
<dbReference type="FunFam" id="3.30.200.20:FF:000077">
    <property type="entry name" value="Putative Serine/threonine-protein kinase/endoribonuclease IRE1"/>
    <property type="match status" value="1"/>
</dbReference>
<keyword evidence="9 14" id="KW-0863">Zinc-finger</keyword>
<keyword evidence="11 14" id="KW-0862">Zinc</keyword>
<evidence type="ECO:0000256" key="3">
    <source>
        <dbReference type="ARBA" id="ARBA00022527"/>
    </source>
</evidence>
<dbReference type="InterPro" id="IPR038357">
    <property type="entry name" value="KEN_sf"/>
</dbReference>
<sequence length="1206" mass="127427">MRAERVLVSLANGRLVAVDSGTGRPAWSFDSGAPLVSSAVSWGPAMGPGAAPPGPRDIVFPGTDGSLYLAREGLSGDESAVRIERLPLKVAALVGQSPSPRADGSLMLGSQHTTVFVLDAETGELLDTVYDFQDDPGRLGAALDRAAEVAEAGAPRVWPAGAAVESAGESSETADVPPPKPDAPPSVRRRNTVLVGRKDFILRSIDPRIGEQWNVSWSQLEPMLAGGEAGAGAHVATTGLHLAVGTDHSLRRFSPTDGVQHWAAHFDSPPVSAVSERGGPELLFSAPGDAADEPRAPPRSLIQRLLGGKGDAKPLEAEAPLRGALPDQPPSSVVVGVMGNAGLYALPTDRLAIRWSGPEQAPRGRDECQADAEDVCTDHTLGSFPLHPASHNADRFLGAAAAKVLLGAATEEQIVGLVGNGKIAYALAALLATILAAGLLWRRQRRRGRTSGLSADRARDPAAPSSASKKARKKKRHPQPLSADEEHVNGAAVPSEQPEGETVADGEGASALEHASPGVVVSLTGPTPVKTNEESREQKVPDDVESSKSSDSLPGYQGLDPPASGIAPSPRARNDVSSIAASPAAPPLPIAPAPDPAAPPGQLRIGRMLVGPGILGLGSGGTVVFEGELDGRPVAVKRLLRQFYDLARKEIEALILSDTHGNIVRYIAMEEDAQFCYLALERCIASLSDLLGGSASSGGGGHAAAVIRTSLVRGAAERDRRGQGERGEEEEAASSEGGSVPASAQAARPLAGAWARDLPASVATNSARLFYDPGARRPTPMAASVALDVCRGVAALHASGIVHRDLKPHNVLLTAAGRAKLSDMGLSRRLVPNQLSFETAPEQLAARAPEEASALPGPDAAPPAATRQTAAVDVFSLGLVVHYCFTGGRHAFGAGVERDARIFRGQQDLSALAALPEARDLVRGMLAHDPGARPSARAVLAHPLWWTPAQRLAFLIDVSDRVEMEDRAEDGSMYEALEGVGQLALPAEGWDAALDPGLLSNLGRYRRYNFASLRDLLRVIRNKHSHFRELPPELQQRVGPLPGGFLAYFTSRFPQLLLCCYYFAARWLAHDPVFRKYLPVRESLELAEKLGPPADLRRVVPDPPGPPSPIPAEGGPRDDGLIVWDMGTLPRRPGQPVCDFYAKTGACRFGPTCRFDHPPEFAVRLNRRGLPLRPGEAICTFYERFGTCKFGPACKFHHPDPAPLRS</sequence>
<dbReference type="InterPro" id="IPR015943">
    <property type="entry name" value="WD40/YVTN_repeat-like_dom_sf"/>
</dbReference>
<feature type="domain" description="KEN" evidence="18">
    <location>
        <begin position="948"/>
        <end position="1080"/>
    </location>
</feature>
<evidence type="ECO:0000256" key="6">
    <source>
        <dbReference type="ARBA" id="ARBA00022723"/>
    </source>
</evidence>
<dbReference type="InterPro" id="IPR010513">
    <property type="entry name" value="KEN_dom"/>
</dbReference>
<evidence type="ECO:0000256" key="7">
    <source>
        <dbReference type="ARBA" id="ARBA00022729"/>
    </source>
</evidence>
<feature type="region of interest" description="Disordered" evidence="15">
    <location>
        <begin position="447"/>
        <end position="599"/>
    </location>
</feature>
<dbReference type="EMBL" id="JASFZW010000006">
    <property type="protein sequence ID" value="KAK2077712.1"/>
    <property type="molecule type" value="Genomic_DNA"/>
</dbReference>
<feature type="region of interest" description="Disordered" evidence="15">
    <location>
        <begin position="1095"/>
        <end position="1118"/>
    </location>
</feature>
<gene>
    <name evidence="19" type="ORF">QBZ16_004558</name>
</gene>
<keyword evidence="10" id="KW-0418">Kinase</keyword>
<dbReference type="AlphaFoldDB" id="A0AAD9IKN1"/>
<dbReference type="Gene3D" id="1.10.510.10">
    <property type="entry name" value="Transferase(Phosphotransferase) domain 1"/>
    <property type="match status" value="1"/>
</dbReference>
<keyword evidence="4" id="KW-0808">Transferase</keyword>
<feature type="compositionally biased region" description="Basic and acidic residues" evidence="15">
    <location>
        <begin position="715"/>
        <end position="726"/>
    </location>
</feature>
<dbReference type="Gene3D" id="4.10.1000.10">
    <property type="entry name" value="Zinc finger, CCCH-type"/>
    <property type="match status" value="1"/>
</dbReference>
<keyword evidence="13" id="KW-1133">Transmembrane helix</keyword>
<feature type="region of interest" description="Disordered" evidence="15">
    <location>
        <begin position="715"/>
        <end position="742"/>
    </location>
</feature>
<evidence type="ECO:0000256" key="4">
    <source>
        <dbReference type="ARBA" id="ARBA00022679"/>
    </source>
</evidence>
<dbReference type="Gene3D" id="2.130.10.10">
    <property type="entry name" value="YVTN repeat-like/Quinoprotein amine dehydrogenase"/>
    <property type="match status" value="1"/>
</dbReference>
<dbReference type="PROSITE" id="PS50103">
    <property type="entry name" value="ZF_C3H1"/>
    <property type="match status" value="2"/>
</dbReference>
<dbReference type="InterPro" id="IPR000571">
    <property type="entry name" value="Znf_CCCH"/>
</dbReference>
<dbReference type="GO" id="GO:0008270">
    <property type="term" value="F:zinc ion binding"/>
    <property type="evidence" value="ECO:0007669"/>
    <property type="project" value="UniProtKB-KW"/>
</dbReference>
<reference evidence="19" key="1">
    <citation type="submission" date="2021-01" db="EMBL/GenBank/DDBJ databases">
        <authorList>
            <person name="Eckstrom K.M.E."/>
        </authorList>
    </citation>
    <scope>NUCLEOTIDE SEQUENCE</scope>
    <source>
        <strain evidence="19">UVCC 0001</strain>
    </source>
</reference>
<keyword evidence="13" id="KW-0472">Membrane</keyword>
<evidence type="ECO:0000256" key="2">
    <source>
        <dbReference type="ARBA" id="ARBA00012513"/>
    </source>
</evidence>
<dbReference type="SUPFAM" id="SSF56112">
    <property type="entry name" value="Protein kinase-like (PK-like)"/>
    <property type="match status" value="1"/>
</dbReference>
<dbReference type="EC" id="2.7.11.1" evidence="2"/>
<feature type="compositionally biased region" description="Low complexity" evidence="15">
    <location>
        <begin position="162"/>
        <end position="175"/>
    </location>
</feature>
<dbReference type="Pfam" id="PF00069">
    <property type="entry name" value="Pkinase"/>
    <property type="match status" value="1"/>
</dbReference>
<dbReference type="PANTHER" id="PTHR13954">
    <property type="entry name" value="IRE1-RELATED"/>
    <property type="match status" value="1"/>
</dbReference>
<evidence type="ECO:0000256" key="12">
    <source>
        <dbReference type="ARBA" id="ARBA00022840"/>
    </source>
</evidence>
<dbReference type="Proteomes" id="UP001255856">
    <property type="component" value="Unassembled WGS sequence"/>
</dbReference>
<dbReference type="PANTHER" id="PTHR13954:SF6">
    <property type="entry name" value="NON-SPECIFIC SERINE_THREONINE PROTEIN KINASE"/>
    <property type="match status" value="1"/>
</dbReference>
<dbReference type="GO" id="GO:0006397">
    <property type="term" value="P:mRNA processing"/>
    <property type="evidence" value="ECO:0007669"/>
    <property type="project" value="InterPro"/>
</dbReference>
<dbReference type="GO" id="GO:1990604">
    <property type="term" value="C:IRE1-TRAF2-ASK1 complex"/>
    <property type="evidence" value="ECO:0007669"/>
    <property type="project" value="TreeGrafter"/>
</dbReference>
<feature type="domain" description="C3H1-type" evidence="17">
    <location>
        <begin position="1173"/>
        <end position="1201"/>
    </location>
</feature>
<dbReference type="GO" id="GO:0004674">
    <property type="term" value="F:protein serine/threonine kinase activity"/>
    <property type="evidence" value="ECO:0007669"/>
    <property type="project" value="UniProtKB-KW"/>
</dbReference>
<organism evidence="19 20">
    <name type="scientific">Prototheca wickerhamii</name>
    <dbReference type="NCBI Taxonomy" id="3111"/>
    <lineage>
        <taxon>Eukaryota</taxon>
        <taxon>Viridiplantae</taxon>
        <taxon>Chlorophyta</taxon>
        <taxon>core chlorophytes</taxon>
        <taxon>Trebouxiophyceae</taxon>
        <taxon>Chlorellales</taxon>
        <taxon>Chlorellaceae</taxon>
        <taxon>Prototheca</taxon>
    </lineage>
</organism>
<evidence type="ECO:0000256" key="13">
    <source>
        <dbReference type="ARBA" id="ARBA00022989"/>
    </source>
</evidence>
<feature type="zinc finger region" description="C3H1-type" evidence="14">
    <location>
        <begin position="1132"/>
        <end position="1160"/>
    </location>
</feature>
<dbReference type="SUPFAM" id="SSF90229">
    <property type="entry name" value="CCCH zinc finger"/>
    <property type="match status" value="2"/>
</dbReference>
<proteinExistence type="predicted"/>
<dbReference type="PROSITE" id="PS51392">
    <property type="entry name" value="KEN"/>
    <property type="match status" value="1"/>
</dbReference>
<protein>
    <recommendedName>
        <fullName evidence="2">non-specific serine/threonine protein kinase</fullName>
        <ecNumber evidence="2">2.7.11.1</ecNumber>
    </recommendedName>
</protein>
<dbReference type="GO" id="GO:0005524">
    <property type="term" value="F:ATP binding"/>
    <property type="evidence" value="ECO:0007669"/>
    <property type="project" value="UniProtKB-KW"/>
</dbReference>
<evidence type="ECO:0000256" key="8">
    <source>
        <dbReference type="ARBA" id="ARBA00022741"/>
    </source>
</evidence>
<keyword evidence="8" id="KW-0547">Nucleotide-binding</keyword>
<dbReference type="Gene3D" id="1.20.1440.180">
    <property type="entry name" value="KEN domain"/>
    <property type="match status" value="1"/>
</dbReference>
<evidence type="ECO:0000259" key="18">
    <source>
        <dbReference type="PROSITE" id="PS51392"/>
    </source>
</evidence>
<dbReference type="InterPro" id="IPR000719">
    <property type="entry name" value="Prot_kinase_dom"/>
</dbReference>
<accession>A0AAD9IKN1</accession>
<dbReference type="Pfam" id="PF06479">
    <property type="entry name" value="Ribonuc_2-5A"/>
    <property type="match status" value="1"/>
</dbReference>
<dbReference type="GO" id="GO:0004521">
    <property type="term" value="F:RNA endonuclease activity"/>
    <property type="evidence" value="ECO:0007669"/>
    <property type="project" value="InterPro"/>
</dbReference>
<dbReference type="Gene3D" id="3.30.200.20">
    <property type="entry name" value="Phosphorylase Kinase, domain 1"/>
    <property type="match status" value="1"/>
</dbReference>
<feature type="domain" description="C3H1-type" evidence="17">
    <location>
        <begin position="1132"/>
        <end position="1160"/>
    </location>
</feature>
<dbReference type="InterPro" id="IPR011047">
    <property type="entry name" value="Quinoprotein_ADH-like_sf"/>
</dbReference>
<dbReference type="CDD" id="cd10422">
    <property type="entry name" value="RNase_Ire1"/>
    <property type="match status" value="1"/>
</dbReference>
<evidence type="ECO:0000256" key="10">
    <source>
        <dbReference type="ARBA" id="ARBA00022777"/>
    </source>
</evidence>
<dbReference type="PROSITE" id="PS00108">
    <property type="entry name" value="PROTEIN_KINASE_ST"/>
    <property type="match status" value="1"/>
</dbReference>
<name>A0AAD9IKN1_PROWI</name>
<evidence type="ECO:0000313" key="20">
    <source>
        <dbReference type="Proteomes" id="UP001255856"/>
    </source>
</evidence>
<evidence type="ECO:0000259" key="16">
    <source>
        <dbReference type="PROSITE" id="PS50011"/>
    </source>
</evidence>
<evidence type="ECO:0000256" key="1">
    <source>
        <dbReference type="ARBA" id="ARBA00004479"/>
    </source>
</evidence>
<keyword evidence="20" id="KW-1185">Reference proteome</keyword>
<keyword evidence="12" id="KW-0067">ATP-binding</keyword>
<feature type="compositionally biased region" description="Basic residues" evidence="15">
    <location>
        <begin position="469"/>
        <end position="478"/>
    </location>
</feature>
<feature type="compositionally biased region" description="Basic and acidic residues" evidence="15">
    <location>
        <begin position="531"/>
        <end position="548"/>
    </location>
</feature>
<evidence type="ECO:0000256" key="14">
    <source>
        <dbReference type="PROSITE-ProRule" id="PRU00723"/>
    </source>
</evidence>
<comment type="subcellular location">
    <subcellularLocation>
        <location evidence="1">Membrane</location>
        <topology evidence="1">Single-pass type I membrane protein</topology>
    </subcellularLocation>
</comment>
<dbReference type="GO" id="GO:0036498">
    <property type="term" value="P:IRE1-mediated unfolded protein response"/>
    <property type="evidence" value="ECO:0007669"/>
    <property type="project" value="TreeGrafter"/>
</dbReference>
<feature type="compositionally biased region" description="Pro residues" evidence="15">
    <location>
        <begin position="1101"/>
        <end position="1110"/>
    </location>
</feature>
<feature type="zinc finger region" description="C3H1-type" evidence="14">
    <location>
        <begin position="1173"/>
        <end position="1201"/>
    </location>
</feature>
<evidence type="ECO:0000313" key="19">
    <source>
        <dbReference type="EMBL" id="KAK2077712.1"/>
    </source>
</evidence>
<feature type="region of interest" description="Disordered" evidence="15">
    <location>
        <begin position="162"/>
        <end position="188"/>
    </location>
</feature>
<keyword evidence="7" id="KW-0732">Signal</keyword>
<dbReference type="SMART" id="SM00580">
    <property type="entry name" value="PUG"/>
    <property type="match status" value="1"/>
</dbReference>
<feature type="domain" description="Protein kinase" evidence="16">
    <location>
        <begin position="609"/>
        <end position="945"/>
    </location>
</feature>
<keyword evidence="6 14" id="KW-0479">Metal-binding</keyword>
<dbReference type="InterPro" id="IPR008271">
    <property type="entry name" value="Ser/Thr_kinase_AS"/>
</dbReference>
<dbReference type="PROSITE" id="PS50011">
    <property type="entry name" value="PROTEIN_KINASE_DOM"/>
    <property type="match status" value="1"/>
</dbReference>
<dbReference type="SMART" id="SM00356">
    <property type="entry name" value="ZnF_C3H1"/>
    <property type="match status" value="2"/>
</dbReference>
<dbReference type="SUPFAM" id="SSF50998">
    <property type="entry name" value="Quinoprotein alcohol dehydrogenase-like"/>
    <property type="match status" value="1"/>
</dbReference>
<evidence type="ECO:0000259" key="17">
    <source>
        <dbReference type="PROSITE" id="PS50103"/>
    </source>
</evidence>
<dbReference type="InterPro" id="IPR045133">
    <property type="entry name" value="IRE1/2-like"/>
</dbReference>
<feature type="compositionally biased region" description="Pro residues" evidence="15">
    <location>
        <begin position="584"/>
        <end position="599"/>
    </location>
</feature>
<dbReference type="InterPro" id="IPR036855">
    <property type="entry name" value="Znf_CCCH_sf"/>
</dbReference>
<evidence type="ECO:0000256" key="5">
    <source>
        <dbReference type="ARBA" id="ARBA00022692"/>
    </source>
</evidence>
<dbReference type="Pfam" id="PF00642">
    <property type="entry name" value="zf-CCCH"/>
    <property type="match status" value="2"/>
</dbReference>
<keyword evidence="3" id="KW-0723">Serine/threonine-protein kinase</keyword>
<comment type="caution">
    <text evidence="19">The sequence shown here is derived from an EMBL/GenBank/DDBJ whole genome shotgun (WGS) entry which is preliminary data.</text>
</comment>
<dbReference type="SMART" id="SM00220">
    <property type="entry name" value="S_TKc"/>
    <property type="match status" value="1"/>
</dbReference>
<keyword evidence="5" id="KW-0812">Transmembrane</keyword>
<feature type="compositionally biased region" description="Low complexity" evidence="15">
    <location>
        <begin position="852"/>
        <end position="864"/>
    </location>
</feature>
<evidence type="ECO:0000256" key="9">
    <source>
        <dbReference type="ARBA" id="ARBA00022771"/>
    </source>
</evidence>